<name>A0A7T7K910_9VIRU</name>
<dbReference type="GO" id="GO:0039694">
    <property type="term" value="P:viral RNA genome replication"/>
    <property type="evidence" value="ECO:0007669"/>
    <property type="project" value="InterPro"/>
</dbReference>
<accession>A0A7T7K910</accession>
<feature type="domain" description="RdRp catalytic" evidence="4">
    <location>
        <begin position="316"/>
        <end position="443"/>
    </location>
</feature>
<dbReference type="SUPFAM" id="SSF56672">
    <property type="entry name" value="DNA/RNA polymerases"/>
    <property type="match status" value="1"/>
</dbReference>
<evidence type="ECO:0000259" key="4">
    <source>
        <dbReference type="PROSITE" id="PS50507"/>
    </source>
</evidence>
<reference evidence="5" key="2">
    <citation type="submission" date="2020-09" db="EMBL/GenBank/DDBJ databases">
        <authorList>
            <person name="Le Lay C."/>
            <person name="Shi M."/>
            <person name="Bucek A."/>
            <person name="Bourguignon T."/>
            <person name="Lo N."/>
            <person name="Holmes E.C."/>
        </authorList>
    </citation>
    <scope>NUCLEOTIDE SEQUENCE</scope>
    <source>
        <strain evidence="5">KE15_160_1</strain>
    </source>
</reference>
<dbReference type="InterPro" id="IPR043502">
    <property type="entry name" value="DNA/RNA_pol_sf"/>
</dbReference>
<evidence type="ECO:0000256" key="3">
    <source>
        <dbReference type="ARBA" id="ARBA00022953"/>
    </source>
</evidence>
<dbReference type="GO" id="GO:0003723">
    <property type="term" value="F:RNA binding"/>
    <property type="evidence" value="ECO:0007669"/>
    <property type="project" value="InterPro"/>
</dbReference>
<evidence type="ECO:0000256" key="1">
    <source>
        <dbReference type="ARBA" id="ARBA00022679"/>
    </source>
</evidence>
<dbReference type="InterPro" id="IPR043128">
    <property type="entry name" value="Rev_trsase/Diguanyl_cyclase"/>
</dbReference>
<dbReference type="PROSITE" id="PS50507">
    <property type="entry name" value="RDRP_SSRNA_POS"/>
    <property type="match status" value="1"/>
</dbReference>
<dbReference type="EMBL" id="MW052144">
    <property type="protein sequence ID" value="QQM16351.1"/>
    <property type="molecule type" value="Genomic_RNA"/>
</dbReference>
<dbReference type="Pfam" id="PF00680">
    <property type="entry name" value="RdRP_1"/>
    <property type="match status" value="1"/>
</dbReference>
<dbReference type="Gene3D" id="3.30.70.270">
    <property type="match status" value="1"/>
</dbReference>
<dbReference type="InterPro" id="IPR007094">
    <property type="entry name" value="RNA-dir_pol_PSvirus"/>
</dbReference>
<keyword evidence="2" id="KW-0548">Nucleotidyltransferase</keyword>
<evidence type="ECO:0000256" key="2">
    <source>
        <dbReference type="ARBA" id="ARBA00022695"/>
    </source>
</evidence>
<dbReference type="GO" id="GO:0003968">
    <property type="term" value="F:RNA-directed RNA polymerase activity"/>
    <property type="evidence" value="ECO:0007669"/>
    <property type="project" value="InterPro"/>
</dbReference>
<reference evidence="5" key="1">
    <citation type="journal article" date="2020" name="Viruses">
        <title>Unmapped RNA Virus Diversity in Termites and their Symbionts.</title>
        <authorList>
            <person name="Lay C.L."/>
            <person name="Shi M."/>
            <person name="Bucek A."/>
            <person name="Bourguignon T."/>
            <person name="Lo N."/>
            <person name="Holmes E.C."/>
        </authorList>
    </citation>
    <scope>NUCLEOTIDE SEQUENCE</scope>
    <source>
        <strain evidence="5">KE15_160_1</strain>
    </source>
</reference>
<organism evidence="5">
    <name type="scientific">Gutsystermes virus</name>
    <dbReference type="NCBI Taxonomy" id="2796592"/>
    <lineage>
        <taxon>Viruses</taxon>
        <taxon>Riboviria</taxon>
    </lineage>
</organism>
<sequence length="937" mass="109489">MGLTEDDKEELLELLDAIGGVRMRGGRYFELADAYSAFHYILERARGHSERQSLLMCVREYSNRNYTPDISKEGLIIPITWGDTFPILIRDVTMPSNRYVRLAGEMIGGGASRLTKACSMWARIDGGVCNVRRGMELFVRDYVRCPDVPNYGWYARDILPTVRMRYFNFKEDQIDEYALNPYSSIGAVQGRMFHGLGLKRLQAVLLNLPSWMRYRISWARKTRNPEFPPPLIWTPSTRGKLMKLRDVRTKIRALKPLCRTICMTDPVEHFMFYPLYHGVMACLKDTIAVGNAIIYIGVKKKSQDWISLGSKISEWRWILCLDWSNFDASVPGELLSQAWDLFIAMCDRIFHDTGAYRNYKKNAKIFYEHNFIASHFVSDQYAFNKVGGIPSGSLLTSIIGSLVNYIILRNICSDIGFHLGEYRIFVYGDDAVVCMSKNEPLPMSGNDLKNFFVVKARERYGMELSPEKSRLIRNSHPYVGYSQPIYSEDEGVLRLGTGGLTPRGYRRFDSPPFTYDYLHGVTHRIDYDFTDRPSFLGCYFDYVGRPIMSTMHSMVRLVNPEKGVKSLTDAMERVRACVLDNCYNMNVRNYGFHLEYALYEMVKKRGVTFTPKGFDIYMYGKKREEMSDDFGAMITEDNIMNELSIFYRKANAKIELIKDARTAPHLMEYEKFLEVNGHWSDLKIDHDRICVVRGDWPVQVDGIDIVHHDTYKRSLFGEKGMDYLMTYSWFSRDKDFDIKMRNDRNTYKILCWMSYIRGFFGEMKYGPTDFMRLPLDCTLTLGIDFYTKMVYTLDTPIHRERMRLNRFSGNVYKFEVYLFAQDSEIMKTFIRFSKMFAYIDVLNRESIKQRVNMFYFAGVRDSAIPGAVNRSYRRRRLGDRENAWWDMGNIHSGVDGRDDYDILLHEGQIRSILYEIGLRAWVLGMERRYDLAWFLFF</sequence>
<protein>
    <submittedName>
        <fullName evidence="5">Putative replicase</fullName>
    </submittedName>
</protein>
<keyword evidence="1" id="KW-0808">Transferase</keyword>
<dbReference type="GO" id="GO:0006351">
    <property type="term" value="P:DNA-templated transcription"/>
    <property type="evidence" value="ECO:0007669"/>
    <property type="project" value="InterPro"/>
</dbReference>
<proteinExistence type="predicted"/>
<evidence type="ECO:0000313" key="5">
    <source>
        <dbReference type="EMBL" id="QQM16351.1"/>
    </source>
</evidence>
<dbReference type="InterPro" id="IPR001205">
    <property type="entry name" value="RNA-dir_pol_C"/>
</dbReference>
<keyword evidence="3" id="KW-0693">Viral RNA replication</keyword>